<dbReference type="RefSeq" id="WP_171541025.1">
    <property type="nucleotide sequence ID" value="NZ_JABERL010000056.1"/>
</dbReference>
<evidence type="ECO:0000313" key="1">
    <source>
        <dbReference type="EMBL" id="NNH78830.1"/>
    </source>
</evidence>
<name>A0A7Y2WBZ1_9GAMM</name>
<organism evidence="1 2">
    <name type="scientific">Acinetobacter terrae</name>
    <dbReference type="NCBI Taxonomy" id="2731247"/>
    <lineage>
        <taxon>Bacteria</taxon>
        <taxon>Pseudomonadati</taxon>
        <taxon>Pseudomonadota</taxon>
        <taxon>Gammaproteobacteria</taxon>
        <taxon>Moraxellales</taxon>
        <taxon>Moraxellaceae</taxon>
        <taxon>Acinetobacter</taxon>
        <taxon>Acinetobacter Taxon 24</taxon>
    </lineage>
</organism>
<dbReference type="Proteomes" id="UP000569202">
    <property type="component" value="Unassembled WGS sequence"/>
</dbReference>
<accession>A0A7Y2WBZ1</accession>
<proteinExistence type="predicted"/>
<evidence type="ECO:0000313" key="2">
    <source>
        <dbReference type="Proteomes" id="UP000569202"/>
    </source>
</evidence>
<dbReference type="EMBL" id="JABERL010000056">
    <property type="protein sequence ID" value="NNH78830.1"/>
    <property type="molecule type" value="Genomic_DNA"/>
</dbReference>
<reference evidence="1 2" key="1">
    <citation type="submission" date="2020-04" db="EMBL/GenBank/DDBJ databases">
        <title>Acinetobacter Taxon 24.</title>
        <authorList>
            <person name="Nemec A."/>
            <person name="Radolfova-Krizova L."/>
            <person name="Higgins P.G."/>
            <person name="Spanelova P."/>
        </authorList>
    </citation>
    <scope>NUCLEOTIDE SEQUENCE [LARGE SCALE GENOMIC DNA]</scope>
    <source>
        <strain evidence="1 2">ANC 5380</strain>
    </source>
</reference>
<protein>
    <submittedName>
        <fullName evidence="1">Uncharacterized protein</fullName>
    </submittedName>
</protein>
<sequence length="179" mass="20349">MQNLNAAKTVNTQAIIDVINNGFCFAKMKNVFVINEHTSCPDHNNELQVYKDLNALYFALQFKGKNRTCAACTVTQYPSVDKRSPINTIRISTKGDKVHTQSLFAYNKIFNVAVQFSELPSFENSGLTQAEYNLCVDWINFRTDRPTSKLVHKRGLGIVRINSVLKFAESFLTYELRKA</sequence>
<gene>
    <name evidence="1" type="ORF">HLH17_14490</name>
</gene>
<dbReference type="AlphaFoldDB" id="A0A7Y2WBZ1"/>
<comment type="caution">
    <text evidence="1">The sequence shown here is derived from an EMBL/GenBank/DDBJ whole genome shotgun (WGS) entry which is preliminary data.</text>
</comment>